<feature type="compositionally biased region" description="Acidic residues" evidence="1">
    <location>
        <begin position="220"/>
        <end position="230"/>
    </location>
</feature>
<evidence type="ECO:0000313" key="2">
    <source>
        <dbReference type="EMBL" id="GMF24324.1"/>
    </source>
</evidence>
<dbReference type="Proteomes" id="UP001165083">
    <property type="component" value="Unassembled WGS sequence"/>
</dbReference>
<comment type="caution">
    <text evidence="2">The sequence shown here is derived from an EMBL/GenBank/DDBJ whole genome shotgun (WGS) entry which is preliminary data.</text>
</comment>
<keyword evidence="3" id="KW-1185">Reference proteome</keyword>
<dbReference type="EMBL" id="BSXW01000511">
    <property type="protein sequence ID" value="GMF24324.1"/>
    <property type="molecule type" value="Genomic_DNA"/>
</dbReference>
<reference evidence="2" key="1">
    <citation type="submission" date="2023-04" db="EMBL/GenBank/DDBJ databases">
        <title>Phytophthora lilii NBRC 32176.</title>
        <authorList>
            <person name="Ichikawa N."/>
            <person name="Sato H."/>
            <person name="Tonouchi N."/>
        </authorList>
    </citation>
    <scope>NUCLEOTIDE SEQUENCE</scope>
    <source>
        <strain evidence="2">NBRC 32176</strain>
    </source>
</reference>
<feature type="region of interest" description="Disordered" evidence="1">
    <location>
        <begin position="114"/>
        <end position="253"/>
    </location>
</feature>
<dbReference type="AlphaFoldDB" id="A0A9W6WZN3"/>
<name>A0A9W6WZN3_9STRA</name>
<protein>
    <submittedName>
        <fullName evidence="2">Unnamed protein product</fullName>
    </submittedName>
</protein>
<organism evidence="2 3">
    <name type="scientific">Phytophthora lilii</name>
    <dbReference type="NCBI Taxonomy" id="2077276"/>
    <lineage>
        <taxon>Eukaryota</taxon>
        <taxon>Sar</taxon>
        <taxon>Stramenopiles</taxon>
        <taxon>Oomycota</taxon>
        <taxon>Peronosporomycetes</taxon>
        <taxon>Peronosporales</taxon>
        <taxon>Peronosporaceae</taxon>
        <taxon>Phytophthora</taxon>
    </lineage>
</organism>
<accession>A0A9W6WZN3</accession>
<dbReference type="OrthoDB" id="161570at2759"/>
<sequence length="473" mass="54007">MEDRLYVDFLDGPDFAKRDRCWQKKRQVKTFDDKYDKHRMGTNGAQFERALEFVLRSDATTKMPTFAKGTLPMQYERSTTESVERMRKNMGNALWYRHFANNKERHMQTHIYETIGDDEEGSTSDESISIPKLKIRRPRTTPLSEEQHVLTPTKKKRSLPAKKKHSSVKIEKEPLDEVEVPYPEAMNSSDDESDRKRDPTQGTNAAPSMPRHITVTMDEIIVDDDDDDSEGSVGGPKKTSKSPRRLGKRRTRTSITPTCVKKENGGHSKSPIYELKVHNNMSSTEKTSPLSRPHVRRRKVNGSARLHKEAWNGLFSGNTPSTTATNEIGGAWSLSWCIVYARRSVRTARLLADDEDWENEEKGVPGNAAELDEKPVDKHHIKQLNKTKQGKRIDSVGHSTMLRQTTSRMRKEPMPLIDQRIAFANEVLRNLDKEKRRASKAIADTDQPKLARNATRGFQCFCASRRSVSTNDD</sequence>
<feature type="compositionally biased region" description="Basic residues" evidence="1">
    <location>
        <begin position="153"/>
        <end position="167"/>
    </location>
</feature>
<evidence type="ECO:0000256" key="1">
    <source>
        <dbReference type="SAM" id="MobiDB-lite"/>
    </source>
</evidence>
<proteinExistence type="predicted"/>
<gene>
    <name evidence="2" type="ORF">Plil01_000994700</name>
</gene>
<feature type="compositionally biased region" description="Basic residues" evidence="1">
    <location>
        <begin position="238"/>
        <end position="252"/>
    </location>
</feature>
<evidence type="ECO:0000313" key="3">
    <source>
        <dbReference type="Proteomes" id="UP001165083"/>
    </source>
</evidence>